<keyword evidence="4" id="KW-0132">Cell division</keyword>
<evidence type="ECO:0000313" key="5">
    <source>
        <dbReference type="Proteomes" id="UP001139095"/>
    </source>
</evidence>
<dbReference type="EMBL" id="JAJATW010000004">
    <property type="protein sequence ID" value="MCB5161250.1"/>
    <property type="molecule type" value="Genomic_DNA"/>
</dbReference>
<keyword evidence="1" id="KW-0547">Nucleotide-binding</keyword>
<keyword evidence="4" id="KW-0131">Cell cycle</keyword>
<comment type="caution">
    <text evidence="4">The sequence shown here is derived from an EMBL/GenBank/DDBJ whole genome shotgun (WGS) entry which is preliminary data.</text>
</comment>
<dbReference type="InterPro" id="IPR027417">
    <property type="entry name" value="P-loop_NTPase"/>
</dbReference>
<evidence type="ECO:0000313" key="4">
    <source>
        <dbReference type="EMBL" id="MCB5161250.1"/>
    </source>
</evidence>
<evidence type="ECO:0000256" key="1">
    <source>
        <dbReference type="ARBA" id="ARBA00022741"/>
    </source>
</evidence>
<sequence length="489" mass="54814">MKTKIAQHRVSQRCFSAGPVAAAYELKVNAGEVRRDDAQVALVAKFDALHESLASLPPVPVRTDDPTENSRTSRNPLSRLLARPLASTQSFLRKKFHLWSYGSPPRGMYIHGTVGAGKSFLMDLFYASVTEDSCCNNNSHKHATITKRRAHFHEFMLDVHHRISVYKQKHPRGDAIPIIAQQLAQEAQLLCLDEFQVTDIADAMILKRLFSLLLDCNVVVVATSNRSPDALYKGGINRSLFLPFIDMLKHTSDIISMEDASKDYRLENRVCGQSYFWSNKDVHGDNNVNNMQAQLEEIFGGTASETESEIIPVLSGRTVQVTRLNDRCAWFDFSELCYQSLGAADYISLCGRFPVLIIDHVPQLDAKRLNEARRFVTLIDACYESHTRLVLAAQVPLDELFVDFEAQVESSDGDEELDEELIVNEKGGNSSSFATTMIRTKEGKYYEWSATGRVGVSLAQFSAANDLAFSFRRAASRLKEMGGKDWGRQ</sequence>
<dbReference type="PANTHER" id="PTHR12169">
    <property type="entry name" value="ATPASE N2B"/>
    <property type="match status" value="1"/>
</dbReference>
<dbReference type="Gene3D" id="3.40.50.300">
    <property type="entry name" value="P-loop containing nucleotide triphosphate hydrolases"/>
    <property type="match status" value="1"/>
</dbReference>
<dbReference type="AlphaFoldDB" id="A0A9X1IL50"/>
<evidence type="ECO:0000256" key="2">
    <source>
        <dbReference type="ARBA" id="ARBA00022840"/>
    </source>
</evidence>
<feature type="region of interest" description="Disordered" evidence="3">
    <location>
        <begin position="57"/>
        <end position="76"/>
    </location>
</feature>
<dbReference type="GO" id="GO:0005524">
    <property type="term" value="F:ATP binding"/>
    <property type="evidence" value="ECO:0007669"/>
    <property type="project" value="UniProtKB-KW"/>
</dbReference>
<name>A0A9X1IL50_9GAMM</name>
<reference evidence="4" key="1">
    <citation type="submission" date="2021-10" db="EMBL/GenBank/DDBJ databases">
        <title>Marinomonas pontica sp. nov., isolated from the Black Sea.</title>
        <authorList>
            <person name="Zhao L.-H."/>
            <person name="Xue J.-H."/>
        </authorList>
    </citation>
    <scope>NUCLEOTIDE SEQUENCE</scope>
    <source>
        <strain evidence="4">E8</strain>
    </source>
</reference>
<dbReference type="RefSeq" id="WP_226753626.1">
    <property type="nucleotide sequence ID" value="NZ_JAJATW010000004.1"/>
</dbReference>
<gene>
    <name evidence="4" type="primary">zapE</name>
    <name evidence="4" type="ORF">LG368_04965</name>
</gene>
<protein>
    <submittedName>
        <fullName evidence="4">Cell division protein ZapE</fullName>
    </submittedName>
</protein>
<evidence type="ECO:0000256" key="3">
    <source>
        <dbReference type="SAM" id="MobiDB-lite"/>
    </source>
</evidence>
<organism evidence="4 5">
    <name type="scientific">Marinomonas algarum</name>
    <dbReference type="NCBI Taxonomy" id="2883105"/>
    <lineage>
        <taxon>Bacteria</taxon>
        <taxon>Pseudomonadati</taxon>
        <taxon>Pseudomonadota</taxon>
        <taxon>Gammaproteobacteria</taxon>
        <taxon>Oceanospirillales</taxon>
        <taxon>Oceanospirillaceae</taxon>
        <taxon>Marinomonas</taxon>
    </lineage>
</organism>
<keyword evidence="2" id="KW-0067">ATP-binding</keyword>
<dbReference type="PANTHER" id="PTHR12169:SF6">
    <property type="entry name" value="AFG1-LIKE ATPASE"/>
    <property type="match status" value="1"/>
</dbReference>
<proteinExistence type="predicted"/>
<dbReference type="GO" id="GO:0005737">
    <property type="term" value="C:cytoplasm"/>
    <property type="evidence" value="ECO:0007669"/>
    <property type="project" value="TreeGrafter"/>
</dbReference>
<dbReference type="Pfam" id="PF03969">
    <property type="entry name" value="AFG1_ATPase"/>
    <property type="match status" value="1"/>
</dbReference>
<dbReference type="InterPro" id="IPR005654">
    <property type="entry name" value="ATPase_AFG1-like"/>
</dbReference>
<dbReference type="SUPFAM" id="SSF52540">
    <property type="entry name" value="P-loop containing nucleoside triphosphate hydrolases"/>
    <property type="match status" value="1"/>
</dbReference>
<dbReference type="GO" id="GO:0051301">
    <property type="term" value="P:cell division"/>
    <property type="evidence" value="ECO:0007669"/>
    <property type="project" value="UniProtKB-KW"/>
</dbReference>
<accession>A0A9X1IL50</accession>
<dbReference type="Proteomes" id="UP001139095">
    <property type="component" value="Unassembled WGS sequence"/>
</dbReference>
<dbReference type="NCBIfam" id="NF040713">
    <property type="entry name" value="ZapE"/>
    <property type="match status" value="1"/>
</dbReference>
<dbReference type="GO" id="GO:0016887">
    <property type="term" value="F:ATP hydrolysis activity"/>
    <property type="evidence" value="ECO:0007669"/>
    <property type="project" value="InterPro"/>
</dbReference>
<keyword evidence="5" id="KW-1185">Reference proteome</keyword>